<dbReference type="InterPro" id="IPR039775">
    <property type="entry name" value="PHTF1/2"/>
</dbReference>
<evidence type="ECO:0000256" key="5">
    <source>
        <dbReference type="ARBA" id="ARBA00023180"/>
    </source>
</evidence>
<dbReference type="GO" id="GO:0005783">
    <property type="term" value="C:endoplasmic reticulum"/>
    <property type="evidence" value="ECO:0007669"/>
    <property type="project" value="InterPro"/>
</dbReference>
<dbReference type="Pfam" id="PF12129">
    <property type="entry name" value="PHTF1-2_N"/>
    <property type="match status" value="1"/>
</dbReference>
<feature type="transmembrane region" description="Helical" evidence="6">
    <location>
        <begin position="49"/>
        <end position="69"/>
    </location>
</feature>
<reference evidence="8" key="1">
    <citation type="submission" date="2025-08" db="UniProtKB">
        <authorList>
            <consortium name="Ensembl"/>
        </authorList>
    </citation>
    <scope>IDENTIFICATION</scope>
</reference>
<dbReference type="PANTHER" id="PTHR12680:SF6">
    <property type="entry name" value="PROTEIN PHTF"/>
    <property type="match status" value="1"/>
</dbReference>
<keyword evidence="2 6" id="KW-0812">Transmembrane</keyword>
<feature type="transmembrane region" description="Helical" evidence="6">
    <location>
        <begin position="27"/>
        <end position="43"/>
    </location>
</feature>
<proteinExistence type="predicted"/>
<keyword evidence="9" id="KW-1185">Reference proteome</keyword>
<dbReference type="InterPro" id="IPR021980">
    <property type="entry name" value="PHTF1/2_N"/>
</dbReference>
<evidence type="ECO:0000313" key="9">
    <source>
        <dbReference type="Proteomes" id="UP000694388"/>
    </source>
</evidence>
<evidence type="ECO:0000256" key="3">
    <source>
        <dbReference type="ARBA" id="ARBA00022989"/>
    </source>
</evidence>
<evidence type="ECO:0000259" key="7">
    <source>
        <dbReference type="Pfam" id="PF12129"/>
    </source>
</evidence>
<keyword evidence="5" id="KW-0325">Glycoprotein</keyword>
<evidence type="ECO:0000256" key="6">
    <source>
        <dbReference type="SAM" id="Phobius"/>
    </source>
</evidence>
<evidence type="ECO:0000313" key="8">
    <source>
        <dbReference type="Ensembl" id="ENSEBUP00000027089.1"/>
    </source>
</evidence>
<dbReference type="GO" id="GO:0016020">
    <property type="term" value="C:membrane"/>
    <property type="evidence" value="ECO:0007669"/>
    <property type="project" value="UniProtKB-SubCell"/>
</dbReference>
<accession>A0A8C4X1S1</accession>
<feature type="transmembrane region" description="Helical" evidence="6">
    <location>
        <begin position="299"/>
        <end position="317"/>
    </location>
</feature>
<dbReference type="Ensembl" id="ENSEBUT00000027665.1">
    <property type="protein sequence ID" value="ENSEBUP00000027089.1"/>
    <property type="gene ID" value="ENSEBUG00000016633.1"/>
</dbReference>
<feature type="transmembrane region" description="Helical" evidence="6">
    <location>
        <begin position="81"/>
        <end position="104"/>
    </location>
</feature>
<dbReference type="AlphaFoldDB" id="A0A8C4X1S1"/>
<feature type="domain" description="PHTF1/2 N-terminal" evidence="7">
    <location>
        <begin position="1"/>
        <end position="103"/>
    </location>
</feature>
<organism evidence="8 9">
    <name type="scientific">Eptatretus burgeri</name>
    <name type="common">Inshore hagfish</name>
    <dbReference type="NCBI Taxonomy" id="7764"/>
    <lineage>
        <taxon>Eukaryota</taxon>
        <taxon>Metazoa</taxon>
        <taxon>Chordata</taxon>
        <taxon>Craniata</taxon>
        <taxon>Vertebrata</taxon>
        <taxon>Cyclostomata</taxon>
        <taxon>Myxini</taxon>
        <taxon>Myxiniformes</taxon>
        <taxon>Myxinidae</taxon>
        <taxon>Eptatretinae</taxon>
        <taxon>Eptatretus</taxon>
    </lineage>
</organism>
<evidence type="ECO:0000256" key="1">
    <source>
        <dbReference type="ARBA" id="ARBA00004141"/>
    </source>
</evidence>
<comment type="subcellular location">
    <subcellularLocation>
        <location evidence="1">Membrane</location>
        <topology evidence="1">Multi-pass membrane protein</topology>
    </subcellularLocation>
</comment>
<dbReference type="PANTHER" id="PTHR12680">
    <property type="entry name" value="PUTATIVE HOMEODOMAIN TRANSCRIPTION FACTOR PHTF"/>
    <property type="match status" value="1"/>
</dbReference>
<dbReference type="GeneTree" id="ENSGT00390000011648"/>
<keyword evidence="3 6" id="KW-1133">Transmembrane helix</keyword>
<name>A0A8C4X1S1_EPTBU</name>
<dbReference type="Proteomes" id="UP000694388">
    <property type="component" value="Unplaced"/>
</dbReference>
<sequence>IDVDLLRGSTFAKAKPESAWTAITRKGIVRVLFFPFFTSWWIQVTSSGIYLWLLVLYILQVISVCLYMATLAEHMVPSLEVLGTVILMFLLGTVHCQIVSTHFYKAQHPPITRHRRFVPISRSHIFTHISFLLLVNVFITDLCEIDVSFKIPSFFWHYEIDEKLLGTILDGSPLRRRIPASWRSFCRLRKDDRQSWHFPHQSLLLCFFTWQRYIVAKLFGHLTSARQACKSEIPHFRLKKLQNIKMWLMLRSYLKRRGPQRSVDVIVSSAFLLALSVIFICCAQLLHGHSTFLDAYYNWELMLWGVSLCIFLLRFITLGSETNKKYSNTSILVTEQMNLYLSMEKKPNKKEELTMVNHVLKLATKLLKVSSPLALIPTETCALHGFWQHKPN</sequence>
<feature type="transmembrane region" description="Helical" evidence="6">
    <location>
        <begin position="265"/>
        <end position="287"/>
    </location>
</feature>
<protein>
    <submittedName>
        <fullName evidence="8">Putative homeodomain transcription factor 2</fullName>
    </submittedName>
</protein>
<reference evidence="8" key="2">
    <citation type="submission" date="2025-09" db="UniProtKB">
        <authorList>
            <consortium name="Ensembl"/>
        </authorList>
    </citation>
    <scope>IDENTIFICATION</scope>
</reference>
<evidence type="ECO:0000256" key="2">
    <source>
        <dbReference type="ARBA" id="ARBA00022692"/>
    </source>
</evidence>
<evidence type="ECO:0000256" key="4">
    <source>
        <dbReference type="ARBA" id="ARBA00023136"/>
    </source>
</evidence>
<keyword evidence="4 6" id="KW-0472">Membrane</keyword>